<dbReference type="Proteomes" id="UP000717585">
    <property type="component" value="Unassembled WGS sequence"/>
</dbReference>
<evidence type="ECO:0000313" key="4">
    <source>
        <dbReference type="EMBL" id="KAG9396029.1"/>
    </source>
</evidence>
<comment type="similarity">
    <text evidence="2">Belongs to the eukaryotic/archaeal RNase P protein component 3 family.</text>
</comment>
<dbReference type="InterPro" id="IPR016195">
    <property type="entry name" value="Pol/histidinol_Pase-like"/>
</dbReference>
<dbReference type="PANTHER" id="PTHR13031">
    <property type="entry name" value="RIBONUCLEASE P SUBUNIT P30"/>
    <property type="match status" value="1"/>
</dbReference>
<dbReference type="OrthoDB" id="17948at2759"/>
<protein>
    <submittedName>
        <fullName evidence="4">RNase P subunit p30</fullName>
    </submittedName>
</protein>
<dbReference type="Pfam" id="PF01876">
    <property type="entry name" value="RNase_P_p30"/>
    <property type="match status" value="1"/>
</dbReference>
<dbReference type="PANTHER" id="PTHR13031:SF0">
    <property type="entry name" value="RIBONUCLEASE P PROTEIN SUBUNIT P30"/>
    <property type="match status" value="1"/>
</dbReference>
<evidence type="ECO:0000256" key="1">
    <source>
        <dbReference type="ARBA" id="ARBA00004123"/>
    </source>
</evidence>
<evidence type="ECO:0000313" key="5">
    <source>
        <dbReference type="Proteomes" id="UP000717585"/>
    </source>
</evidence>
<organism evidence="4 5">
    <name type="scientific">Carpediemonas membranifera</name>
    <dbReference type="NCBI Taxonomy" id="201153"/>
    <lineage>
        <taxon>Eukaryota</taxon>
        <taxon>Metamonada</taxon>
        <taxon>Carpediemonas-like organisms</taxon>
        <taxon>Carpediemonas</taxon>
    </lineage>
</organism>
<reference evidence="4" key="1">
    <citation type="submission" date="2021-05" db="EMBL/GenBank/DDBJ databases">
        <title>A free-living protist that lacks canonical eukaryotic 1 DNA replication and segregation systems.</title>
        <authorList>
            <person name="Salas-Leiva D.E."/>
            <person name="Tromer E.C."/>
            <person name="Curtis B.A."/>
            <person name="Jerlstrom-Hultqvist J."/>
            <person name="Kolisko M."/>
            <person name="Yi Z."/>
            <person name="Salas-Leiva J.S."/>
            <person name="Gallot-Lavallee L."/>
            <person name="Kops G.J.P.L."/>
            <person name="Archibald J.M."/>
            <person name="Simpson A.G.B."/>
            <person name="Roger A.J."/>
        </authorList>
    </citation>
    <scope>NUCLEOTIDE SEQUENCE</scope>
    <source>
        <strain evidence="4">BICM</strain>
    </source>
</reference>
<comment type="subcellular location">
    <subcellularLocation>
        <location evidence="1">Nucleus</location>
    </subcellularLocation>
</comment>
<keyword evidence="5" id="KW-1185">Reference proteome</keyword>
<dbReference type="GO" id="GO:0008033">
    <property type="term" value="P:tRNA processing"/>
    <property type="evidence" value="ECO:0007669"/>
    <property type="project" value="UniProtKB-KW"/>
</dbReference>
<keyword evidence="3" id="KW-0819">tRNA processing</keyword>
<name>A0A8J6B9J6_9EUKA</name>
<dbReference type="GO" id="GO:0003723">
    <property type="term" value="F:RNA binding"/>
    <property type="evidence" value="ECO:0007669"/>
    <property type="project" value="TreeGrafter"/>
</dbReference>
<sequence length="254" mass="28243">MRFIDLCISASCAGDDSMLEMIQRVGYNVVAFNTTVAFEDFPSHKPADFDSIRQKYAAKDIIALSRLTVVVEDDIGSVRPASYTSMLNRYDIVAARPFSEQALRQCIDTLPCDLISLPLGSSRSMFKVKKETVRLAVQKKLFFEVQYCDSIQSRDHLATQIANIESVGFCTRGKGFIVSSGAANPLRLRRPRDLVHLFKYIGLNSSNMNEFQSSSPAKVLDHTVARRAHMGVIRMVGKTGDEAEPKGGKRARIV</sequence>
<evidence type="ECO:0000256" key="3">
    <source>
        <dbReference type="ARBA" id="ARBA00022694"/>
    </source>
</evidence>
<dbReference type="EMBL" id="JAHDYR010000007">
    <property type="protein sequence ID" value="KAG9396029.1"/>
    <property type="molecule type" value="Genomic_DNA"/>
</dbReference>
<gene>
    <name evidence="4" type="ORF">J8273_2378</name>
</gene>
<dbReference type="AlphaFoldDB" id="A0A8J6B9J6"/>
<proteinExistence type="inferred from homology"/>
<evidence type="ECO:0000256" key="2">
    <source>
        <dbReference type="ARBA" id="ARBA00007331"/>
    </source>
</evidence>
<dbReference type="Gene3D" id="3.20.20.140">
    <property type="entry name" value="Metal-dependent hydrolases"/>
    <property type="match status" value="1"/>
</dbReference>
<comment type="caution">
    <text evidence="4">The sequence shown here is derived from an EMBL/GenBank/DDBJ whole genome shotgun (WGS) entry which is preliminary data.</text>
</comment>
<dbReference type="SUPFAM" id="SSF89550">
    <property type="entry name" value="PHP domain-like"/>
    <property type="match status" value="1"/>
</dbReference>
<accession>A0A8J6B9J6</accession>
<dbReference type="GO" id="GO:0005655">
    <property type="term" value="C:nucleolar ribonuclease P complex"/>
    <property type="evidence" value="ECO:0007669"/>
    <property type="project" value="TreeGrafter"/>
</dbReference>
<dbReference type="InterPro" id="IPR002738">
    <property type="entry name" value="RNase_P_p30"/>
</dbReference>